<organism evidence="2 3">
    <name type="scientific">Trichomonas vaginalis (strain ATCC PRA-98 / G3)</name>
    <dbReference type="NCBI Taxonomy" id="412133"/>
    <lineage>
        <taxon>Eukaryota</taxon>
        <taxon>Metamonada</taxon>
        <taxon>Parabasalia</taxon>
        <taxon>Trichomonadida</taxon>
        <taxon>Trichomonadidae</taxon>
        <taxon>Trichomonas</taxon>
    </lineage>
</organism>
<dbReference type="Proteomes" id="UP000001542">
    <property type="component" value="Unassembled WGS sequence"/>
</dbReference>
<dbReference type="VEuPathDB" id="TrichDB:TVAGG3_0682960"/>
<feature type="region of interest" description="Disordered" evidence="1">
    <location>
        <begin position="307"/>
        <end position="326"/>
    </location>
</feature>
<proteinExistence type="predicted"/>
<dbReference type="OrthoDB" id="2104657at2759"/>
<evidence type="ECO:0000313" key="3">
    <source>
        <dbReference type="Proteomes" id="UP000001542"/>
    </source>
</evidence>
<evidence type="ECO:0008006" key="4">
    <source>
        <dbReference type="Google" id="ProtNLM"/>
    </source>
</evidence>
<dbReference type="Pfam" id="PF12541">
    <property type="entry name" value="DUF3737"/>
    <property type="match status" value="1"/>
</dbReference>
<evidence type="ECO:0000313" key="2">
    <source>
        <dbReference type="EMBL" id="EAY14766.1"/>
    </source>
</evidence>
<dbReference type="VEuPathDB" id="TrichDB:TVAGG3_0682950"/>
<dbReference type="SUPFAM" id="SSF51126">
    <property type="entry name" value="Pectin lyase-like"/>
    <property type="match status" value="1"/>
</dbReference>
<reference evidence="2" key="2">
    <citation type="journal article" date="2007" name="Science">
        <title>Draft genome sequence of the sexually transmitted pathogen Trichomonas vaginalis.</title>
        <authorList>
            <person name="Carlton J.M."/>
            <person name="Hirt R.P."/>
            <person name="Silva J.C."/>
            <person name="Delcher A.L."/>
            <person name="Schatz M."/>
            <person name="Zhao Q."/>
            <person name="Wortman J.R."/>
            <person name="Bidwell S.L."/>
            <person name="Alsmark U.C.M."/>
            <person name="Besteiro S."/>
            <person name="Sicheritz-Ponten T."/>
            <person name="Noel C.J."/>
            <person name="Dacks J.B."/>
            <person name="Foster P.G."/>
            <person name="Simillion C."/>
            <person name="Van de Peer Y."/>
            <person name="Miranda-Saavedra D."/>
            <person name="Barton G.J."/>
            <person name="Westrop G.D."/>
            <person name="Mueller S."/>
            <person name="Dessi D."/>
            <person name="Fiori P.L."/>
            <person name="Ren Q."/>
            <person name="Paulsen I."/>
            <person name="Zhang H."/>
            <person name="Bastida-Corcuera F.D."/>
            <person name="Simoes-Barbosa A."/>
            <person name="Brown M.T."/>
            <person name="Hayes R.D."/>
            <person name="Mukherjee M."/>
            <person name="Okumura C.Y."/>
            <person name="Schneider R."/>
            <person name="Smith A.J."/>
            <person name="Vanacova S."/>
            <person name="Villalvazo M."/>
            <person name="Haas B.J."/>
            <person name="Pertea M."/>
            <person name="Feldblyum T.V."/>
            <person name="Utterback T.R."/>
            <person name="Shu C.L."/>
            <person name="Osoegawa K."/>
            <person name="de Jong P.J."/>
            <person name="Hrdy I."/>
            <person name="Horvathova L."/>
            <person name="Zubacova Z."/>
            <person name="Dolezal P."/>
            <person name="Malik S.B."/>
            <person name="Logsdon J.M. Jr."/>
            <person name="Henze K."/>
            <person name="Gupta A."/>
            <person name="Wang C.C."/>
            <person name="Dunne R.L."/>
            <person name="Upcroft J.A."/>
            <person name="Upcroft P."/>
            <person name="White O."/>
            <person name="Salzberg S.L."/>
            <person name="Tang P."/>
            <person name="Chiu C.-H."/>
            <person name="Lee Y.-S."/>
            <person name="Embley T.M."/>
            <person name="Coombs G.H."/>
            <person name="Mottram J.C."/>
            <person name="Tachezy J."/>
            <person name="Fraser-Liggett C.M."/>
            <person name="Johnson P.J."/>
        </authorList>
    </citation>
    <scope>NUCLEOTIDE SEQUENCE [LARGE SCALE GENOMIC DNA]</scope>
    <source>
        <strain evidence="2">G3</strain>
    </source>
</reference>
<keyword evidence="3" id="KW-1185">Reference proteome</keyword>
<accession>A2DXQ6</accession>
<reference evidence="2" key="1">
    <citation type="submission" date="2006-10" db="EMBL/GenBank/DDBJ databases">
        <authorList>
            <person name="Amadeo P."/>
            <person name="Zhao Q."/>
            <person name="Wortman J."/>
            <person name="Fraser-Liggett C."/>
            <person name="Carlton J."/>
        </authorList>
    </citation>
    <scope>NUCLEOTIDE SEQUENCE</scope>
    <source>
        <strain evidence="2">G3</strain>
    </source>
</reference>
<dbReference type="EMBL" id="DS113265">
    <property type="protein sequence ID" value="EAY14766.1"/>
    <property type="molecule type" value="Genomic_DNA"/>
</dbReference>
<name>A2DXQ6_TRIV3</name>
<sequence length="326" mass="36674">MSSFNARDESKRTTIIDGKTYDEERALYNLTDAKVINCRFAGPADGESALKEARNFLLKDSSFSLRYPLWHCDGYELVNVKMDELTRAPMWYSKNGRLENCNINSIKIMRECENIDIVDSTIVSHECGWESKGINIKNSKLTCDYFLMHGSDIVADNMVSNGKYIFQYAKNIKLSNCDIVSKDCFWHADNVVVRDSILRGEYLAWFSNNVTLINCTIEGVQPFCYCKNLKLVNCKMVGTNWSFEYSENIDADVVGDIMSIRNPKSGKIVCDSVGEVDNGHRVMTCNASIIIRGTSQKTSTEVSTSSAEVEQQSNEDDKVSCTTASL</sequence>
<protein>
    <recommendedName>
        <fullName evidence="4">DUF3737 family protein</fullName>
    </recommendedName>
</protein>
<gene>
    <name evidence="2" type="ORF">TVAG_219470</name>
</gene>
<dbReference type="AlphaFoldDB" id="A2DXQ6"/>
<dbReference type="VEuPathDB" id="TrichDB:TVAG_219470"/>
<dbReference type="RefSeq" id="XP_001326989.1">
    <property type="nucleotide sequence ID" value="XM_001326954.1"/>
</dbReference>
<dbReference type="KEGG" id="tva:4772763"/>
<dbReference type="InterPro" id="IPR011050">
    <property type="entry name" value="Pectin_lyase_fold/virulence"/>
</dbReference>
<dbReference type="InParanoid" id="A2DXQ6"/>
<evidence type="ECO:0000256" key="1">
    <source>
        <dbReference type="SAM" id="MobiDB-lite"/>
    </source>
</evidence>
<dbReference type="InterPro" id="IPR022208">
    <property type="entry name" value="DUF3737"/>
</dbReference>